<comment type="function">
    <text evidence="3">Flagellin is the subunit protein which polymerizes to form the filaments of bacterial flagella.</text>
</comment>
<dbReference type="Pfam" id="PF00700">
    <property type="entry name" value="Flagellin_C"/>
    <property type="match status" value="1"/>
</dbReference>
<gene>
    <name evidence="6" type="ORF">D7S86_26190</name>
</gene>
<comment type="subcellular location">
    <subcellularLocation>
        <location evidence="3">Secreted</location>
    </subcellularLocation>
    <subcellularLocation>
        <location evidence="3">Bacterial flagellum</location>
    </subcellularLocation>
</comment>
<keyword evidence="3" id="KW-0964">Secreted</keyword>
<evidence type="ECO:0000313" key="6">
    <source>
        <dbReference type="EMBL" id="RKP45339.1"/>
    </source>
</evidence>
<evidence type="ECO:0000259" key="4">
    <source>
        <dbReference type="Pfam" id="PF00669"/>
    </source>
</evidence>
<dbReference type="PRINTS" id="PR00207">
    <property type="entry name" value="FLAGELLIN"/>
</dbReference>
<dbReference type="PANTHER" id="PTHR42792:SF2">
    <property type="entry name" value="FLAGELLIN"/>
    <property type="match status" value="1"/>
</dbReference>
<keyword evidence="7" id="KW-1185">Reference proteome</keyword>
<dbReference type="RefSeq" id="WP_121090938.1">
    <property type="nucleotide sequence ID" value="NZ_RBZU01000017.1"/>
</dbReference>
<accession>A0A494XB61</accession>
<dbReference type="Gene3D" id="1.20.1330.10">
    <property type="entry name" value="f41 fragment of flagellin, N-terminal domain"/>
    <property type="match status" value="2"/>
</dbReference>
<name>A0A494XB61_9BURK</name>
<feature type="domain" description="Flagellin C-terminal" evidence="5">
    <location>
        <begin position="483"/>
        <end position="566"/>
    </location>
</feature>
<reference evidence="6 7" key="1">
    <citation type="submission" date="2018-10" db="EMBL/GenBank/DDBJ databases">
        <title>Robbsia sp. DHC34, isolated from soil.</title>
        <authorList>
            <person name="Gao Z.-H."/>
            <person name="Qiu L.-H."/>
        </authorList>
    </citation>
    <scope>NUCLEOTIDE SEQUENCE [LARGE SCALE GENOMIC DNA]</scope>
    <source>
        <strain evidence="6 7">DHC34</strain>
    </source>
</reference>
<evidence type="ECO:0000256" key="3">
    <source>
        <dbReference type="RuleBase" id="RU362073"/>
    </source>
</evidence>
<organism evidence="6 7">
    <name type="scientific">Pararobbsia silviterrae</name>
    <dbReference type="NCBI Taxonomy" id="1792498"/>
    <lineage>
        <taxon>Bacteria</taxon>
        <taxon>Pseudomonadati</taxon>
        <taxon>Pseudomonadota</taxon>
        <taxon>Betaproteobacteria</taxon>
        <taxon>Burkholderiales</taxon>
        <taxon>Burkholderiaceae</taxon>
        <taxon>Pararobbsia</taxon>
    </lineage>
</organism>
<dbReference type="EMBL" id="RBZU01000017">
    <property type="protein sequence ID" value="RKP45339.1"/>
    <property type="molecule type" value="Genomic_DNA"/>
</dbReference>
<comment type="caution">
    <text evidence="6">The sequence shown here is derived from an EMBL/GenBank/DDBJ whole genome shotgun (WGS) entry which is preliminary data.</text>
</comment>
<evidence type="ECO:0000313" key="7">
    <source>
        <dbReference type="Proteomes" id="UP000270342"/>
    </source>
</evidence>
<proteinExistence type="inferred from homology"/>
<evidence type="ECO:0000256" key="1">
    <source>
        <dbReference type="ARBA" id="ARBA00005709"/>
    </source>
</evidence>
<dbReference type="Proteomes" id="UP000270342">
    <property type="component" value="Unassembled WGS sequence"/>
</dbReference>
<evidence type="ECO:0000256" key="2">
    <source>
        <dbReference type="ARBA" id="ARBA00023143"/>
    </source>
</evidence>
<keyword evidence="2 3" id="KW-0975">Bacterial flagellum</keyword>
<dbReference type="Gene3D" id="3.30.70.2120">
    <property type="match status" value="1"/>
</dbReference>
<dbReference type="InterPro" id="IPR001492">
    <property type="entry name" value="Flagellin"/>
</dbReference>
<dbReference type="Pfam" id="PF00669">
    <property type="entry name" value="Flagellin_N"/>
    <property type="match status" value="1"/>
</dbReference>
<dbReference type="SUPFAM" id="SSF64518">
    <property type="entry name" value="Phase 1 flagellin"/>
    <property type="match status" value="2"/>
</dbReference>
<protein>
    <recommendedName>
        <fullName evidence="3">Flagellin</fullName>
    </recommendedName>
</protein>
<evidence type="ECO:0000259" key="5">
    <source>
        <dbReference type="Pfam" id="PF00700"/>
    </source>
</evidence>
<comment type="similarity">
    <text evidence="1 3">Belongs to the bacterial flagellin family.</text>
</comment>
<dbReference type="PANTHER" id="PTHR42792">
    <property type="entry name" value="FLAGELLIN"/>
    <property type="match status" value="1"/>
</dbReference>
<dbReference type="GO" id="GO:0005576">
    <property type="term" value="C:extracellular region"/>
    <property type="evidence" value="ECO:0007669"/>
    <property type="project" value="UniProtKB-SubCell"/>
</dbReference>
<dbReference type="GO" id="GO:0005198">
    <property type="term" value="F:structural molecule activity"/>
    <property type="evidence" value="ECO:0007669"/>
    <property type="project" value="UniProtKB-UniRule"/>
</dbReference>
<dbReference type="AlphaFoldDB" id="A0A494XB61"/>
<dbReference type="OrthoDB" id="9796789at2"/>
<dbReference type="Pfam" id="PF07196">
    <property type="entry name" value="Flagellin_IN"/>
    <property type="match status" value="1"/>
</dbReference>
<dbReference type="InterPro" id="IPR001029">
    <property type="entry name" value="Flagellin_N"/>
</dbReference>
<dbReference type="InterPro" id="IPR010810">
    <property type="entry name" value="Flagellin_hook_IN_motif"/>
</dbReference>
<dbReference type="GO" id="GO:0009288">
    <property type="term" value="C:bacterial-type flagellum"/>
    <property type="evidence" value="ECO:0007669"/>
    <property type="project" value="UniProtKB-SubCell"/>
</dbReference>
<feature type="domain" description="Flagellin N-terminal" evidence="4">
    <location>
        <begin position="5"/>
        <end position="141"/>
    </location>
</feature>
<dbReference type="InterPro" id="IPR046358">
    <property type="entry name" value="Flagellin_C"/>
</dbReference>
<sequence>MSSIINTNILSQIAQNNLQNTQSSLTSAVTDLSSGLKINSAADDAAGLAISDRMTSQINGLTAAQQNATDGIALAQTAGSALTQITANLQRIRELAVQASNSTYSASDRESMNEEVQQRLSEINRIASQTQYNGLNLLDGSFGVASFQVGANAGQTISVDLSSSMKTSQIGQTSETTLQIGAGTDQNLSSGSLAIQLGSGTTVAIGSATSGADEGQSADSAYAAAAAISGSDISGLSVTATNTQNVTVATSVAAATTISVNGTEVYEAGAGSLSIGDLINGINAQSSTTGVTATENADGTLSLTAADGRNIALTDSASQGALTTNQGAVTSSSQTLYGTVTLSSSSVIGLSGSDATSLSVGTNLQSTGRAVDSSTSLSGTTATSFTLNGTVVTTGTTWNAADLAAAINAAHISNVVASADSSGHLQLESFSNAGITLTGSSPVVSDSGLSGSQTTIYTASTANSSLATADVLTVADAQQTLLAVDSALDEVDSLQGELGAVQNRFSSTITNIQSATQNAQSAQSDIQDADYAAEASDLSRAQVLQQAGTAMVAQANSLPQNVLKLLQQ</sequence>